<proteinExistence type="predicted"/>
<name>A0AAD4LD08_9AGAM</name>
<protein>
    <submittedName>
        <fullName evidence="1">Uncharacterized protein</fullName>
    </submittedName>
</protein>
<evidence type="ECO:0000313" key="1">
    <source>
        <dbReference type="EMBL" id="KAH8983761.1"/>
    </source>
</evidence>
<comment type="caution">
    <text evidence="1">The sequence shown here is derived from an EMBL/GenBank/DDBJ whole genome shotgun (WGS) entry which is preliminary data.</text>
</comment>
<dbReference type="AlphaFoldDB" id="A0AAD4LD08"/>
<gene>
    <name evidence="1" type="ORF">EDB92DRAFT_1951426</name>
</gene>
<dbReference type="Proteomes" id="UP001201163">
    <property type="component" value="Unassembled WGS sequence"/>
</dbReference>
<organism evidence="1 2">
    <name type="scientific">Lactarius akahatsu</name>
    <dbReference type="NCBI Taxonomy" id="416441"/>
    <lineage>
        <taxon>Eukaryota</taxon>
        <taxon>Fungi</taxon>
        <taxon>Dikarya</taxon>
        <taxon>Basidiomycota</taxon>
        <taxon>Agaricomycotina</taxon>
        <taxon>Agaricomycetes</taxon>
        <taxon>Russulales</taxon>
        <taxon>Russulaceae</taxon>
        <taxon>Lactarius</taxon>
    </lineage>
</organism>
<reference evidence="1" key="1">
    <citation type="submission" date="2022-01" db="EMBL/GenBank/DDBJ databases">
        <title>Comparative genomics reveals a dynamic genome evolution in the ectomycorrhizal milk-cap (Lactarius) mushrooms.</title>
        <authorList>
            <consortium name="DOE Joint Genome Institute"/>
            <person name="Lebreton A."/>
            <person name="Tang N."/>
            <person name="Kuo A."/>
            <person name="LaButti K."/>
            <person name="Drula E."/>
            <person name="Barry K."/>
            <person name="Clum A."/>
            <person name="Lipzen A."/>
            <person name="Mousain D."/>
            <person name="Ng V."/>
            <person name="Wang R."/>
            <person name="Wang X."/>
            <person name="Dai Y."/>
            <person name="Henrissat B."/>
            <person name="Grigoriev I.V."/>
            <person name="Guerin-Laguette A."/>
            <person name="Yu F."/>
            <person name="Martin F.M."/>
        </authorList>
    </citation>
    <scope>NUCLEOTIDE SEQUENCE</scope>
    <source>
        <strain evidence="1">QP</strain>
    </source>
</reference>
<keyword evidence="2" id="KW-1185">Reference proteome</keyword>
<sequence length="96" mass="10830">MVSPLDIVISEEHLPDVLEVYDKGVSMLLEVIALCNHGFYNKEMLLSTTSSNPEKLAEYHSLETFLAHSPIKYVQKYLKRIPTTLQGEECSCKTLG</sequence>
<accession>A0AAD4LD08</accession>
<dbReference type="EMBL" id="JAKELL010000085">
    <property type="protein sequence ID" value="KAH8983761.1"/>
    <property type="molecule type" value="Genomic_DNA"/>
</dbReference>
<evidence type="ECO:0000313" key="2">
    <source>
        <dbReference type="Proteomes" id="UP001201163"/>
    </source>
</evidence>